<evidence type="ECO:0000313" key="3">
    <source>
        <dbReference type="Proteomes" id="UP001497516"/>
    </source>
</evidence>
<sequence length="146" mass="16704">MPKLKTRNHKDNKTVSKKRKNDEADSRSRSRSLDMRKRRKIQATNADKIARSGKREKIESCKKDDRENKSKETDKFKFRCRTNGIHKIRAQLYKKGANLEGINSQLDKAGLRGILEVSITVVDHGIVSDIIMLYDPSSGLFDMGGR</sequence>
<accession>A0AAV2E173</accession>
<name>A0AAV2E173_9ROSI</name>
<feature type="region of interest" description="Disordered" evidence="1">
    <location>
        <begin position="1"/>
        <end position="74"/>
    </location>
</feature>
<evidence type="ECO:0000313" key="2">
    <source>
        <dbReference type="EMBL" id="CAL1379668.1"/>
    </source>
</evidence>
<reference evidence="2 3" key="1">
    <citation type="submission" date="2024-04" db="EMBL/GenBank/DDBJ databases">
        <authorList>
            <person name="Fracassetti M."/>
        </authorList>
    </citation>
    <scope>NUCLEOTIDE SEQUENCE [LARGE SCALE GENOMIC DNA]</scope>
</reference>
<proteinExistence type="predicted"/>
<gene>
    <name evidence="2" type="ORF">LTRI10_LOCUS21172</name>
</gene>
<organism evidence="2 3">
    <name type="scientific">Linum trigynum</name>
    <dbReference type="NCBI Taxonomy" id="586398"/>
    <lineage>
        <taxon>Eukaryota</taxon>
        <taxon>Viridiplantae</taxon>
        <taxon>Streptophyta</taxon>
        <taxon>Embryophyta</taxon>
        <taxon>Tracheophyta</taxon>
        <taxon>Spermatophyta</taxon>
        <taxon>Magnoliopsida</taxon>
        <taxon>eudicotyledons</taxon>
        <taxon>Gunneridae</taxon>
        <taxon>Pentapetalae</taxon>
        <taxon>rosids</taxon>
        <taxon>fabids</taxon>
        <taxon>Malpighiales</taxon>
        <taxon>Linaceae</taxon>
        <taxon>Linum</taxon>
    </lineage>
</organism>
<keyword evidence="3" id="KW-1185">Reference proteome</keyword>
<dbReference type="AlphaFoldDB" id="A0AAV2E173"/>
<feature type="compositionally biased region" description="Basic and acidic residues" evidence="1">
    <location>
        <begin position="48"/>
        <end position="74"/>
    </location>
</feature>
<evidence type="ECO:0000256" key="1">
    <source>
        <dbReference type="SAM" id="MobiDB-lite"/>
    </source>
</evidence>
<dbReference type="EMBL" id="OZ034816">
    <property type="protein sequence ID" value="CAL1379668.1"/>
    <property type="molecule type" value="Genomic_DNA"/>
</dbReference>
<feature type="compositionally biased region" description="Basic and acidic residues" evidence="1">
    <location>
        <begin position="9"/>
        <end position="35"/>
    </location>
</feature>
<protein>
    <submittedName>
        <fullName evidence="2">Uncharacterized protein</fullName>
    </submittedName>
</protein>
<dbReference type="Proteomes" id="UP001497516">
    <property type="component" value="Chromosome 3"/>
</dbReference>